<feature type="coiled-coil region" evidence="2">
    <location>
        <begin position="89"/>
        <end position="179"/>
    </location>
</feature>
<dbReference type="Gene3D" id="1.20.5.170">
    <property type="match status" value="1"/>
</dbReference>
<dbReference type="EMBL" id="SBHS01000019">
    <property type="protein sequence ID" value="TWU73347.1"/>
    <property type="molecule type" value="Genomic_DNA"/>
</dbReference>
<evidence type="ECO:0000313" key="5">
    <source>
        <dbReference type="Proteomes" id="UP000317257"/>
    </source>
</evidence>
<organism evidence="4 5">
    <name type="scientific">Metarhizium rileyi (strain RCEF 4871)</name>
    <name type="common">Nomuraea rileyi</name>
    <dbReference type="NCBI Taxonomy" id="1649241"/>
    <lineage>
        <taxon>Eukaryota</taxon>
        <taxon>Fungi</taxon>
        <taxon>Dikarya</taxon>
        <taxon>Ascomycota</taxon>
        <taxon>Pezizomycotina</taxon>
        <taxon>Sordariomycetes</taxon>
        <taxon>Hypocreomycetidae</taxon>
        <taxon>Hypocreales</taxon>
        <taxon>Clavicipitaceae</taxon>
        <taxon>Metarhizium</taxon>
    </lineage>
</organism>
<proteinExistence type="inferred from homology"/>
<evidence type="ECO:0000259" key="3">
    <source>
        <dbReference type="Pfam" id="PF08614"/>
    </source>
</evidence>
<dbReference type="AlphaFoldDB" id="A0A5C6G8F1"/>
<gene>
    <name evidence="4" type="ORF">ED733_005069</name>
</gene>
<accession>A0A5C6G8F1</accession>
<keyword evidence="2" id="KW-0175">Coiled coil</keyword>
<reference evidence="5" key="1">
    <citation type="submission" date="2018-12" db="EMBL/GenBank/DDBJ databases">
        <title>The complete genome of Metarhizium rileyi, a key fungal pathogen of Lepidoptera.</title>
        <authorList>
            <person name="Binneck E."/>
            <person name="Lastra C.C.L."/>
            <person name="Sosa-Gomez D.R."/>
        </authorList>
    </citation>
    <scope>NUCLEOTIDE SEQUENCE [LARGE SCALE GENOMIC DNA]</scope>
    <source>
        <strain evidence="5">Cep018-CH2</strain>
    </source>
</reference>
<name>A0A5C6G8F1_METRR</name>
<evidence type="ECO:0000256" key="1">
    <source>
        <dbReference type="ARBA" id="ARBA00005331"/>
    </source>
</evidence>
<feature type="domain" description="Autophagy-related protein 16" evidence="3">
    <location>
        <begin position="7"/>
        <end position="192"/>
    </location>
</feature>
<evidence type="ECO:0000256" key="2">
    <source>
        <dbReference type="SAM" id="Coils"/>
    </source>
</evidence>
<protein>
    <recommendedName>
        <fullName evidence="3">Autophagy-related protein 16 domain-containing protein</fullName>
    </recommendedName>
</protein>
<dbReference type="Pfam" id="PF08614">
    <property type="entry name" value="ATG16"/>
    <property type="match status" value="1"/>
</dbReference>
<comment type="caution">
    <text evidence="4">The sequence shown here is derived from an EMBL/GenBank/DDBJ whole genome shotgun (WGS) entry which is preliminary data.</text>
</comment>
<comment type="similarity">
    <text evidence="1">Belongs to the ATG16 family.</text>
</comment>
<dbReference type="InterPro" id="IPR013923">
    <property type="entry name" value="Autophagy-rel_prot_16_dom"/>
</dbReference>
<sequence length="201" mass="22920">MPNWKDEYLSSLRDAELQNPVNMELIQTCSHMADRISALEAEKAALESHVSNANVGKQASGLKVGNASGSDDPGIAQLRLDLAESLRSKGVAEDRLRTAEDELAKLRNKSKDDSRSIRDLSTERTMLTTRLKDREHEIREKRKLIEQVQDEMITLNLQMSVAEKERDKVKKENKELVDRWMKRMAQEAEAMNLANEPNFDK</sequence>
<evidence type="ECO:0000313" key="4">
    <source>
        <dbReference type="EMBL" id="TWU73347.1"/>
    </source>
</evidence>
<dbReference type="CDD" id="cd22887">
    <property type="entry name" value="Atg16_CCD"/>
    <property type="match status" value="1"/>
</dbReference>
<dbReference type="Proteomes" id="UP000317257">
    <property type="component" value="Unassembled WGS sequence"/>
</dbReference>